<comment type="similarity">
    <text evidence="6">Belongs to the HSP33 family.</text>
</comment>
<comment type="PTM">
    <text evidence="6">Under oxidizing conditions two disulfide bonds are formed involving the reactive cysteines. Under reducing conditions zinc is bound to the reactive cysteines and the protein is inactive.</text>
</comment>
<feature type="disulfide bond" description="Redox-active" evidence="6">
    <location>
        <begin position="270"/>
        <end position="273"/>
    </location>
</feature>
<evidence type="ECO:0000256" key="1">
    <source>
        <dbReference type="ARBA" id="ARBA00022490"/>
    </source>
</evidence>
<sequence>MKNYIVRGTDSSRQFRFFGANTTELVNVATAHHGTSPVVSAALGRTMTGTLMMGAMFKNDSDRVCVMIKGDGPIQGITVEADAKGNVKGYPHQAIVDIPKKENGKLDVSGAIGNAVMTVIKDIGMREPYTGQVPMLSGEIAEDFSLYFADSEQTNTAVILGVLIDRDYSIKQAGGIIIQVLPDATDEAITQIEERLKTFTSLTSYMDEGKSIEDIIKMLLGDDIDIMDTMEARFKCDCSKEQMERALISLGKQELTDIVNDDQEDLELVCHFCSTKYEFDKKDLKEILDEL</sequence>
<dbReference type="NCBIfam" id="NF001033">
    <property type="entry name" value="PRK00114.1"/>
    <property type="match status" value="1"/>
</dbReference>
<feature type="disulfide bond" description="Redox-active" evidence="6">
    <location>
        <begin position="236"/>
        <end position="238"/>
    </location>
</feature>
<keyword evidence="5 6" id="KW-0676">Redox-active center</keyword>
<keyword evidence="1 6" id="KW-0963">Cytoplasm</keyword>
<dbReference type="GO" id="GO:0042026">
    <property type="term" value="P:protein refolding"/>
    <property type="evidence" value="ECO:0007669"/>
    <property type="project" value="TreeGrafter"/>
</dbReference>
<evidence type="ECO:0000256" key="3">
    <source>
        <dbReference type="ARBA" id="ARBA00023157"/>
    </source>
</evidence>
<dbReference type="AlphaFoldDB" id="A0AA42DWV4"/>
<keyword evidence="2 6" id="KW-0862">Zinc</keyword>
<dbReference type="CDD" id="cd00498">
    <property type="entry name" value="Hsp33"/>
    <property type="match status" value="1"/>
</dbReference>
<evidence type="ECO:0000256" key="4">
    <source>
        <dbReference type="ARBA" id="ARBA00023186"/>
    </source>
</evidence>
<keyword evidence="3 6" id="KW-1015">Disulfide bond</keyword>
<evidence type="ECO:0000313" key="7">
    <source>
        <dbReference type="EMBL" id="MDA3734157.1"/>
    </source>
</evidence>
<evidence type="ECO:0000313" key="8">
    <source>
        <dbReference type="Proteomes" id="UP001169242"/>
    </source>
</evidence>
<dbReference type="PANTHER" id="PTHR30111:SF1">
    <property type="entry name" value="33 KDA CHAPERONIN"/>
    <property type="match status" value="1"/>
</dbReference>
<accession>A0AA42DWV4</accession>
<dbReference type="Proteomes" id="UP001169242">
    <property type="component" value="Unassembled WGS sequence"/>
</dbReference>
<organism evidence="7 8">
    <name type="scientific">Holtiella tumoricola</name>
    <dbReference type="NCBI Taxonomy" id="3018743"/>
    <lineage>
        <taxon>Bacteria</taxon>
        <taxon>Bacillati</taxon>
        <taxon>Bacillota</taxon>
        <taxon>Clostridia</taxon>
        <taxon>Lachnospirales</taxon>
        <taxon>Cellulosilyticaceae</taxon>
        <taxon>Holtiella</taxon>
    </lineage>
</organism>
<dbReference type="Pfam" id="PF01430">
    <property type="entry name" value="HSP33"/>
    <property type="match status" value="1"/>
</dbReference>
<dbReference type="InterPro" id="IPR016153">
    <property type="entry name" value="Heat_shock_Hsp33_N"/>
</dbReference>
<dbReference type="GO" id="GO:0005737">
    <property type="term" value="C:cytoplasm"/>
    <property type="evidence" value="ECO:0007669"/>
    <property type="project" value="UniProtKB-SubCell"/>
</dbReference>
<evidence type="ECO:0000256" key="2">
    <source>
        <dbReference type="ARBA" id="ARBA00022833"/>
    </source>
</evidence>
<dbReference type="SUPFAM" id="SSF64397">
    <property type="entry name" value="Hsp33 domain"/>
    <property type="match status" value="1"/>
</dbReference>
<dbReference type="GO" id="GO:0051082">
    <property type="term" value="F:unfolded protein binding"/>
    <property type="evidence" value="ECO:0007669"/>
    <property type="project" value="UniProtKB-UniRule"/>
</dbReference>
<gene>
    <name evidence="6 7" type="primary">hslO</name>
    <name evidence="7" type="ORF">PBV87_22040</name>
</gene>
<name>A0AA42DWV4_9FIRM</name>
<evidence type="ECO:0000256" key="6">
    <source>
        <dbReference type="HAMAP-Rule" id="MF_00117"/>
    </source>
</evidence>
<dbReference type="InterPro" id="IPR000397">
    <property type="entry name" value="Heat_shock_Hsp33"/>
</dbReference>
<dbReference type="InterPro" id="IPR016154">
    <property type="entry name" value="Heat_shock_Hsp33_C"/>
</dbReference>
<dbReference type="PIRSF" id="PIRSF005261">
    <property type="entry name" value="Heat_shock_Hsp33"/>
    <property type="match status" value="1"/>
</dbReference>
<dbReference type="SUPFAM" id="SSF118352">
    <property type="entry name" value="HSP33 redox switch-like"/>
    <property type="match status" value="1"/>
</dbReference>
<reference evidence="7" key="1">
    <citation type="journal article" date="2023" name="Int. J. Syst. Evol. Microbiol.">
        <title>&lt;i&gt;Holtiella tumoricola&lt;/i&gt; gen. nov. sp. nov., isolated from a human clinical sample.</title>
        <authorList>
            <person name="Allen-Vercoe E."/>
            <person name="Daigneault M.C."/>
            <person name="Vancuren S.J."/>
            <person name="Cochrane K."/>
            <person name="O'Neal L.L."/>
            <person name="Sankaranarayanan K."/>
            <person name="Lawson P.A."/>
        </authorList>
    </citation>
    <scope>NUCLEOTIDE SEQUENCE</scope>
    <source>
        <strain evidence="7">CC70A</strain>
    </source>
</reference>
<dbReference type="Gene3D" id="3.55.30.10">
    <property type="entry name" value="Hsp33 domain"/>
    <property type="match status" value="1"/>
</dbReference>
<comment type="function">
    <text evidence="6">Redox regulated molecular chaperone. Protects both thermally unfolding and oxidatively damaged proteins from irreversible aggregation. Plays an important role in the bacterial defense system toward oxidative stress.</text>
</comment>
<evidence type="ECO:0000256" key="5">
    <source>
        <dbReference type="ARBA" id="ARBA00023284"/>
    </source>
</evidence>
<dbReference type="Gene3D" id="3.90.1280.10">
    <property type="entry name" value="HSP33 redox switch-like"/>
    <property type="match status" value="1"/>
</dbReference>
<dbReference type="GO" id="GO:0044183">
    <property type="term" value="F:protein folding chaperone"/>
    <property type="evidence" value="ECO:0007669"/>
    <property type="project" value="TreeGrafter"/>
</dbReference>
<dbReference type="HAMAP" id="MF_00117">
    <property type="entry name" value="HslO"/>
    <property type="match status" value="1"/>
</dbReference>
<keyword evidence="4 6" id="KW-0143">Chaperone</keyword>
<dbReference type="PANTHER" id="PTHR30111">
    <property type="entry name" value="33 KDA CHAPERONIN"/>
    <property type="match status" value="1"/>
</dbReference>
<dbReference type="RefSeq" id="WP_053982649.1">
    <property type="nucleotide sequence ID" value="NZ_JAQIFT010000074.1"/>
</dbReference>
<keyword evidence="8" id="KW-1185">Reference proteome</keyword>
<dbReference type="EMBL" id="JAQIFT010000074">
    <property type="protein sequence ID" value="MDA3734157.1"/>
    <property type="molecule type" value="Genomic_DNA"/>
</dbReference>
<comment type="caution">
    <text evidence="7">The sequence shown here is derived from an EMBL/GenBank/DDBJ whole genome shotgun (WGS) entry which is preliminary data.</text>
</comment>
<proteinExistence type="inferred from homology"/>
<comment type="subcellular location">
    <subcellularLocation>
        <location evidence="6">Cytoplasm</location>
    </subcellularLocation>
</comment>
<protein>
    <recommendedName>
        <fullName evidence="6">33 kDa chaperonin</fullName>
    </recommendedName>
    <alternativeName>
        <fullName evidence="6">Heat shock protein 33 homolog</fullName>
        <shortName evidence="6">HSP33</shortName>
    </alternativeName>
</protein>